<comment type="caution">
    <text evidence="2">The sequence shown here is derived from an EMBL/GenBank/DDBJ whole genome shotgun (WGS) entry which is preliminary data.</text>
</comment>
<evidence type="ECO:0000313" key="2">
    <source>
        <dbReference type="EMBL" id="NML63601.1"/>
    </source>
</evidence>
<evidence type="ECO:0000313" key="3">
    <source>
        <dbReference type="Proteomes" id="UP000559626"/>
    </source>
</evidence>
<dbReference type="InterPro" id="IPR028952">
    <property type="entry name" value="Imm63"/>
</dbReference>
<dbReference type="EMBL" id="JABBGH010000001">
    <property type="protein sequence ID" value="NML63601.1"/>
    <property type="molecule type" value="Genomic_DNA"/>
</dbReference>
<gene>
    <name evidence="2" type="ORF">HHL22_00100</name>
</gene>
<reference evidence="2 3" key="1">
    <citation type="submission" date="2020-04" db="EMBL/GenBank/DDBJ databases">
        <title>Hymenobacter polaris sp. nov., isolated from Arctic soil.</title>
        <authorList>
            <person name="Dahal R.H."/>
        </authorList>
    </citation>
    <scope>NUCLEOTIDE SEQUENCE [LARGE SCALE GENOMIC DNA]</scope>
    <source>
        <strain evidence="2 3">RP-2-7</strain>
    </source>
</reference>
<name>A0A7Y0FKS5_9BACT</name>
<evidence type="ECO:0000259" key="1">
    <source>
        <dbReference type="Pfam" id="PF15599"/>
    </source>
</evidence>
<accession>A0A7Y0FKS5</accession>
<dbReference type="RefSeq" id="WP_169528949.1">
    <property type="nucleotide sequence ID" value="NZ_JABBGH010000001.1"/>
</dbReference>
<proteinExistence type="predicted"/>
<protein>
    <recommendedName>
        <fullName evidence="1">Immunity protein 63 domain-containing protein</fullName>
    </recommendedName>
</protein>
<dbReference type="Proteomes" id="UP000559626">
    <property type="component" value="Unassembled WGS sequence"/>
</dbReference>
<dbReference type="Pfam" id="PF15599">
    <property type="entry name" value="Imm63"/>
    <property type="match status" value="1"/>
</dbReference>
<sequence>MLALGALEAVVKALGQQLDAPPELLPTFGYNRDFAYPEVRVSQAGYHWVIVERGREEENRVFAQLDELLYQVFESVTFSLASSYELRHRIEGQDSRILLFARQVALLAQLDASWADRCRTKADFYLTGRP</sequence>
<keyword evidence="3" id="KW-1185">Reference proteome</keyword>
<dbReference type="AlphaFoldDB" id="A0A7Y0FKS5"/>
<organism evidence="2 3">
    <name type="scientific">Hymenobacter polaris</name>
    <dbReference type="NCBI Taxonomy" id="2682546"/>
    <lineage>
        <taxon>Bacteria</taxon>
        <taxon>Pseudomonadati</taxon>
        <taxon>Bacteroidota</taxon>
        <taxon>Cytophagia</taxon>
        <taxon>Cytophagales</taxon>
        <taxon>Hymenobacteraceae</taxon>
        <taxon>Hymenobacter</taxon>
    </lineage>
</organism>
<feature type="domain" description="Immunity protein 63" evidence="1">
    <location>
        <begin position="44"/>
        <end position="120"/>
    </location>
</feature>